<dbReference type="PATRIC" id="fig|665952.3.peg.2057"/>
<feature type="domain" description="Peptidase M3A/M3B catalytic" evidence="7">
    <location>
        <begin position="202"/>
        <end position="576"/>
    </location>
</feature>
<dbReference type="GO" id="GO:0046872">
    <property type="term" value="F:metal ion binding"/>
    <property type="evidence" value="ECO:0007669"/>
    <property type="project" value="UniProtKB-UniRule"/>
</dbReference>
<accession>G9QLW0</accession>
<evidence type="ECO:0000313" key="10">
    <source>
        <dbReference type="Proteomes" id="UP000011747"/>
    </source>
</evidence>
<evidence type="ECO:0000256" key="4">
    <source>
        <dbReference type="ARBA" id="ARBA00022833"/>
    </source>
</evidence>
<proteinExistence type="inferred from homology"/>
<keyword evidence="5 6" id="KW-0482">Metalloprotease</keyword>
<dbReference type="HOGENOM" id="CLU_021290_3_1_9"/>
<dbReference type="NCBIfam" id="TIGR02290">
    <property type="entry name" value="M3_fam_3"/>
    <property type="match status" value="1"/>
</dbReference>
<dbReference type="AlphaFoldDB" id="G9QLW0"/>
<dbReference type="PANTHER" id="PTHR34217:SF1">
    <property type="entry name" value="CARBOXYPEPTIDASE 1"/>
    <property type="match status" value="1"/>
</dbReference>
<dbReference type="InterPro" id="IPR001333">
    <property type="entry name" value="Peptidase_M32_Taq"/>
</dbReference>
<dbReference type="Proteomes" id="UP000011747">
    <property type="component" value="Unassembled WGS sequence"/>
</dbReference>
<organism evidence="9 10">
    <name type="scientific">Bacillus smithii 7_3_47FAA</name>
    <dbReference type="NCBI Taxonomy" id="665952"/>
    <lineage>
        <taxon>Bacteria</taxon>
        <taxon>Bacillati</taxon>
        <taxon>Bacillota</taxon>
        <taxon>Bacilli</taxon>
        <taxon>Bacillales</taxon>
        <taxon>Bacillaceae</taxon>
        <taxon>Bacillus</taxon>
    </lineage>
</organism>
<evidence type="ECO:0000313" key="9">
    <source>
        <dbReference type="EMBL" id="EHL77750.1"/>
    </source>
</evidence>
<name>G9QLW0_9BACI</name>
<comment type="caution">
    <text evidence="9">The sequence shown here is derived from an EMBL/GenBank/DDBJ whole genome shotgun (WGS) entry which is preliminary data.</text>
</comment>
<gene>
    <name evidence="9" type="ORF">HMPREF1015_02018</name>
</gene>
<dbReference type="MEROPS" id="M03.A08"/>
<dbReference type="InterPro" id="IPR011977">
    <property type="entry name" value="Pept_M3B_clade3"/>
</dbReference>
<keyword evidence="3 6" id="KW-0378">Hydrolase</keyword>
<evidence type="ECO:0000256" key="2">
    <source>
        <dbReference type="ARBA" id="ARBA00022723"/>
    </source>
</evidence>
<dbReference type="CDD" id="cd09607">
    <property type="entry name" value="M3B_PepF"/>
    <property type="match status" value="1"/>
</dbReference>
<comment type="cofactor">
    <cofactor evidence="6">
        <name>Zn(2+)</name>
        <dbReference type="ChEBI" id="CHEBI:29105"/>
    </cofactor>
    <text evidence="6">Binds 1 zinc ion.</text>
</comment>
<comment type="similarity">
    <text evidence="6">Belongs to the peptidase M3 family.</text>
</comment>
<dbReference type="GO" id="GO:0004222">
    <property type="term" value="F:metalloendopeptidase activity"/>
    <property type="evidence" value="ECO:0007669"/>
    <property type="project" value="InterPro"/>
</dbReference>
<feature type="domain" description="Oligopeptidase F N-terminal" evidence="8">
    <location>
        <begin position="121"/>
        <end position="184"/>
    </location>
</feature>
<dbReference type="Pfam" id="PF08439">
    <property type="entry name" value="Peptidase_M3_N"/>
    <property type="match status" value="1"/>
</dbReference>
<protein>
    <submittedName>
        <fullName evidence="9">PepF/M3 family oligoendopeptidase</fullName>
    </submittedName>
</protein>
<evidence type="ECO:0000259" key="7">
    <source>
        <dbReference type="Pfam" id="PF01432"/>
    </source>
</evidence>
<keyword evidence="1 6" id="KW-0645">Protease</keyword>
<reference evidence="9 10" key="1">
    <citation type="submission" date="2011-09" db="EMBL/GenBank/DDBJ databases">
        <title>The Genome Sequence of Bacillus smithii 7_3_47FAA.</title>
        <authorList>
            <consortium name="The Broad Institute Genome Sequencing Platform"/>
            <person name="Earl A."/>
            <person name="Ward D."/>
            <person name="Feldgarden M."/>
            <person name="Gevers D."/>
            <person name="Daigneault M."/>
            <person name="Strauss J."/>
            <person name="Allen-Vercoe E."/>
            <person name="Young S.K."/>
            <person name="Zeng Q."/>
            <person name="Gargeya S."/>
            <person name="Fitzgerald M."/>
            <person name="Haas B."/>
            <person name="Abouelleil A."/>
            <person name="Alvarado L."/>
            <person name="Arachchi H.M."/>
            <person name="Berlin A."/>
            <person name="Brown A."/>
            <person name="Chapman S.B."/>
            <person name="Chen Z."/>
            <person name="Dunbar C."/>
            <person name="Freedman E."/>
            <person name="Gearin G."/>
            <person name="Goldberg J."/>
            <person name="Griggs A."/>
            <person name="Gujja S."/>
            <person name="Heiman D."/>
            <person name="Howarth C."/>
            <person name="Larson L."/>
            <person name="Lui A."/>
            <person name="MacDonald P.J.P."/>
            <person name="Montmayeur A."/>
            <person name="Murphy C."/>
            <person name="Neiman D."/>
            <person name="Pearson M."/>
            <person name="Priest M."/>
            <person name="Roberts A."/>
            <person name="Saif S."/>
            <person name="Shea T."/>
            <person name="Shenoy N."/>
            <person name="Sisk P."/>
            <person name="Stolte C."/>
            <person name="Sykes S."/>
            <person name="Wortman J."/>
            <person name="Nusbaum C."/>
            <person name="Birren B."/>
        </authorList>
    </citation>
    <scope>NUCLEOTIDE SEQUENCE [LARGE SCALE GENOMIC DNA]</scope>
    <source>
        <strain evidence="9 10">7_3_47FAA</strain>
    </source>
</reference>
<dbReference type="InterPro" id="IPR034006">
    <property type="entry name" value="M3B_PepF_2"/>
</dbReference>
<dbReference type="Pfam" id="PF01432">
    <property type="entry name" value="Peptidase_M3"/>
    <property type="match status" value="1"/>
</dbReference>
<evidence type="ECO:0000256" key="6">
    <source>
        <dbReference type="RuleBase" id="RU003435"/>
    </source>
</evidence>
<dbReference type="PANTHER" id="PTHR34217">
    <property type="entry name" value="METAL-DEPENDENT CARBOXYPEPTIDASE"/>
    <property type="match status" value="1"/>
</dbReference>
<evidence type="ECO:0000256" key="5">
    <source>
        <dbReference type="ARBA" id="ARBA00023049"/>
    </source>
</evidence>
<evidence type="ECO:0000259" key="8">
    <source>
        <dbReference type="Pfam" id="PF08439"/>
    </source>
</evidence>
<dbReference type="GO" id="GO:0004181">
    <property type="term" value="F:metallocarboxypeptidase activity"/>
    <property type="evidence" value="ECO:0007669"/>
    <property type="project" value="InterPro"/>
</dbReference>
<dbReference type="InterPro" id="IPR013647">
    <property type="entry name" value="OligopepF_N_dom"/>
</dbReference>
<evidence type="ECO:0000256" key="1">
    <source>
        <dbReference type="ARBA" id="ARBA00022670"/>
    </source>
</evidence>
<dbReference type="GO" id="GO:0006508">
    <property type="term" value="P:proteolysis"/>
    <property type="evidence" value="ECO:0007669"/>
    <property type="project" value="UniProtKB-KW"/>
</dbReference>
<keyword evidence="2 6" id="KW-0479">Metal-binding</keyword>
<keyword evidence="4 6" id="KW-0862">Zinc</keyword>
<dbReference type="RefSeq" id="WP_004439470.1">
    <property type="nucleotide sequence ID" value="NZ_JH414756.1"/>
</dbReference>
<sequence>MTNTSFSDVWDLNSIFPGGSESPDFRLFLDDLKGKVNKFSDMVSNGQPLKSVNESEKTSFLKYIESIKSILVDLEEAESFISCLEAENTSDPKAGALRNELTSLAAEYQTSFVLFQQILSQTKEDVWTRLVQDESLKEIEFVLNEWREEAREKLSTKEEALIEALAVDGYHGWGQMYDSMVGGMEVTVGGKTLSIGQANNLFSEPDRSLRKEAFEKLEKAWEEKEGLFADILNHLAGFRLNVYRKRGWESFLKEPLEGNRMSKATLDAMWKAIAKHKEPFVRYLRRKAELLGEEKIAWYDLEAPIASTAEKRSYSEGAAFIIRHFAKFGPKLSAFAKHALESSWIEAEDRPGKRPGGFCTTFPKTEESRIFMTYSGTLESVATLAHELGHAFHSDVLRPLNILNRQYAMNVAETASTLAEMIVSDAALQEAETKQEKIALLEDKVQRSVSLLMNIHARFLFETRFYEERQKGVLSAERLNALMEEAQQEAFGGALGVTHPHFWASKLHFYLTDVPFYNFPYTFGYLLALNIYARALEEGAEYEEKYIALLRDTAVMKVEDLIKKHLGEDPTKEEFWEKGIRLCIQDVQDFLQFIE</sequence>
<keyword evidence="10" id="KW-1185">Reference proteome</keyword>
<dbReference type="SUPFAM" id="SSF55486">
    <property type="entry name" value="Metalloproteases ('zincins'), catalytic domain"/>
    <property type="match status" value="1"/>
</dbReference>
<dbReference type="Gene3D" id="1.10.1370.20">
    <property type="entry name" value="Oligoendopeptidase f, C-terminal domain"/>
    <property type="match status" value="1"/>
</dbReference>
<dbReference type="InterPro" id="IPR001567">
    <property type="entry name" value="Pept_M3A_M3B_dom"/>
</dbReference>
<dbReference type="Gene3D" id="1.20.140.70">
    <property type="entry name" value="Oligopeptidase f, N-terminal domain"/>
    <property type="match status" value="1"/>
</dbReference>
<dbReference type="InterPro" id="IPR042088">
    <property type="entry name" value="OligoPept_F_C"/>
</dbReference>
<dbReference type="EMBL" id="ACWF01000106">
    <property type="protein sequence ID" value="EHL77750.1"/>
    <property type="molecule type" value="Genomic_DNA"/>
</dbReference>
<evidence type="ECO:0000256" key="3">
    <source>
        <dbReference type="ARBA" id="ARBA00022801"/>
    </source>
</evidence>